<organism evidence="1 3">
    <name type="scientific">Legionella fallonii LLAP-10</name>
    <dbReference type="NCBI Taxonomy" id="1212491"/>
    <lineage>
        <taxon>Bacteria</taxon>
        <taxon>Pseudomonadati</taxon>
        <taxon>Pseudomonadota</taxon>
        <taxon>Gammaproteobacteria</taxon>
        <taxon>Legionellales</taxon>
        <taxon>Legionellaceae</taxon>
        <taxon>Legionella</taxon>
    </lineage>
</organism>
<reference evidence="1" key="2">
    <citation type="submission" date="2014-09" db="EMBL/GenBank/DDBJ databases">
        <authorList>
            <person name="GOMEZ-VALERO Laura"/>
        </authorList>
    </citation>
    <scope>NUCLEOTIDE SEQUENCE</scope>
    <source>
        <strain evidence="1">LLAP-10</strain>
        <plasmid evidence="1">II</plasmid>
    </source>
</reference>
<dbReference type="Proteomes" id="UP000032430">
    <property type="component" value="Plasmid II"/>
</dbReference>
<keyword evidence="1" id="KW-0614">Plasmid</keyword>
<gene>
    <name evidence="1" type="ORF">LFA_pA0078</name>
    <name evidence="2" type="ORF">LFA_pA0174</name>
</gene>
<dbReference type="KEGG" id="lfa:LFA_pA0078"/>
<keyword evidence="3" id="KW-1185">Reference proteome</keyword>
<sequence length="145" mass="16106">MKITGEQRNAASLYWNQILTGELNPKALIASKSGLPSFMASMEAMDRRGYLEKLETENPTWSLKFMNILDSLLIDAEDTLCLRLEDHPEGLLKQAANEAGIPEGLFPSGKLSMTFDNENHIIAGNEKIDADDFIKDAAQKMTAFL</sequence>
<reference evidence="3" key="1">
    <citation type="submission" date="2014-09" db="EMBL/GenBank/DDBJ databases">
        <authorList>
            <person name="Gomez-Valero L."/>
        </authorList>
    </citation>
    <scope>NUCLEOTIDE SEQUENCE [LARGE SCALE GENOMIC DNA]</scope>
    <source>
        <strain evidence="3">ATCC700992</strain>
        <plasmid evidence="3">LLAP10_pA</plasmid>
    </source>
</reference>
<dbReference type="EMBL" id="LN614828">
    <property type="protein sequence ID" value="CEG59273.1"/>
    <property type="molecule type" value="Genomic_DNA"/>
</dbReference>
<dbReference type="OrthoDB" id="9961285at2"/>
<dbReference type="KEGG" id="lfa:LFA_pA0174"/>
<protein>
    <submittedName>
        <fullName evidence="1">Uncharacterized protein</fullName>
    </submittedName>
</protein>
<dbReference type="AlphaFoldDB" id="A0A098GB25"/>
<dbReference type="RefSeq" id="WP_045097790.1">
    <property type="nucleotide sequence ID" value="NZ_LN614828.1"/>
</dbReference>
<dbReference type="HOGENOM" id="CLU_1784458_0_0_6"/>
<evidence type="ECO:0000313" key="3">
    <source>
        <dbReference type="Proteomes" id="UP000032430"/>
    </source>
</evidence>
<geneLocation type="plasmid" evidence="3">
    <name>LLAP10_pA</name>
</geneLocation>
<evidence type="ECO:0000313" key="1">
    <source>
        <dbReference type="EMBL" id="CEG59185.1"/>
    </source>
</evidence>
<proteinExistence type="predicted"/>
<accession>A0A098GB25</accession>
<dbReference type="EMBL" id="LN614828">
    <property type="protein sequence ID" value="CEG59185.1"/>
    <property type="molecule type" value="Genomic_DNA"/>
</dbReference>
<evidence type="ECO:0000313" key="2">
    <source>
        <dbReference type="EMBL" id="CEG59273.1"/>
    </source>
</evidence>
<geneLocation type="plasmid" evidence="1">
    <name>II</name>
</geneLocation>
<name>A0A098GB25_9GAMM</name>